<feature type="chain" id="PRO_5002083037" description="ShKT domain-containing protein" evidence="2">
    <location>
        <begin position="19"/>
        <end position="71"/>
    </location>
</feature>
<evidence type="ECO:0000256" key="2">
    <source>
        <dbReference type="SAM" id="SignalP"/>
    </source>
</evidence>
<proteinExistence type="predicted"/>
<name>A0A0B1T6Y7_OESDE</name>
<reference evidence="4 5" key="1">
    <citation type="submission" date="2014-03" db="EMBL/GenBank/DDBJ databases">
        <title>Draft genome of the hookworm Oesophagostomum dentatum.</title>
        <authorList>
            <person name="Mitreva M."/>
        </authorList>
    </citation>
    <scope>NUCLEOTIDE SEQUENCE [LARGE SCALE GENOMIC DNA]</scope>
    <source>
        <strain evidence="4 5">OD-Hann</strain>
    </source>
</reference>
<keyword evidence="2" id="KW-0732">Signal</keyword>
<evidence type="ECO:0000256" key="1">
    <source>
        <dbReference type="PROSITE-ProRule" id="PRU01005"/>
    </source>
</evidence>
<feature type="signal peptide" evidence="2">
    <location>
        <begin position="1"/>
        <end position="18"/>
    </location>
</feature>
<evidence type="ECO:0000313" key="5">
    <source>
        <dbReference type="Proteomes" id="UP000053660"/>
    </source>
</evidence>
<dbReference type="AlphaFoldDB" id="A0A0B1T6Y7"/>
<evidence type="ECO:0000259" key="3">
    <source>
        <dbReference type="PROSITE" id="PS51670"/>
    </source>
</evidence>
<gene>
    <name evidence="4" type="ORF">OESDEN_08210</name>
</gene>
<dbReference type="InterPro" id="IPR003582">
    <property type="entry name" value="ShKT_dom"/>
</dbReference>
<accession>A0A0B1T6Y7</accession>
<organism evidence="4 5">
    <name type="scientific">Oesophagostomum dentatum</name>
    <name type="common">Nodular worm</name>
    <dbReference type="NCBI Taxonomy" id="61180"/>
    <lineage>
        <taxon>Eukaryota</taxon>
        <taxon>Metazoa</taxon>
        <taxon>Ecdysozoa</taxon>
        <taxon>Nematoda</taxon>
        <taxon>Chromadorea</taxon>
        <taxon>Rhabditida</taxon>
        <taxon>Rhabditina</taxon>
        <taxon>Rhabditomorpha</taxon>
        <taxon>Strongyloidea</taxon>
        <taxon>Strongylidae</taxon>
        <taxon>Oesophagostomum</taxon>
    </lineage>
</organism>
<feature type="domain" description="ShKT" evidence="3">
    <location>
        <begin position="26"/>
        <end position="61"/>
    </location>
</feature>
<protein>
    <recommendedName>
        <fullName evidence="3">ShKT domain-containing protein</fullName>
    </recommendedName>
</protein>
<dbReference type="EMBL" id="KN551717">
    <property type="protein sequence ID" value="KHJ91911.1"/>
    <property type="molecule type" value="Genomic_DNA"/>
</dbReference>
<evidence type="ECO:0000313" key="4">
    <source>
        <dbReference type="EMBL" id="KHJ91911.1"/>
    </source>
</evidence>
<dbReference type="Proteomes" id="UP000053660">
    <property type="component" value="Unassembled WGS sequence"/>
</dbReference>
<sequence length="71" mass="7769">MFLYVFAALLLLDVSIEGAPKTREICQDKGSATFCNELLSKGDCEKDPVAQELCMATCFLCPGMDKLLGVY</sequence>
<keyword evidence="5" id="KW-1185">Reference proteome</keyword>
<comment type="caution">
    <text evidence="1">Lacks conserved residue(s) required for the propagation of feature annotation.</text>
</comment>
<dbReference type="PROSITE" id="PS51670">
    <property type="entry name" value="SHKT"/>
    <property type="match status" value="1"/>
</dbReference>